<sequence length="2147" mass="235469">MTAQILAAELGNLVQDAKRKNTELRTAAEKSLQDLKSLPHTSEAQLSADISRRPHFISPFLIACNTHNAKFAATGVSCLQRLSLFRALPRERLSEVLEALKDSASSSHDVQLKILQALPSLLQNYPTEVRNDLLSTTLQICSGLQNAKNPAVSNTAAATLQQLVITIFDRVVSEDERALEVPIVTEVKGDDGLVPVRPAANDAYKLFNDLVLLVIGEKPLFMRLSSIPPASILELIEAILSNYGTVMTDHMEQVHIVRTLLMPLIIRSLSDRLSFPITVRVVRILNLIIRNHLDILPSECEIALGLLNHMLDPEASQLWKRALCLEVFRGIYADPRLLLSIYSHFDASEGKKAIFGDNLASFVRLAVEKPTLIGLGQQSSVPVQYEDGRNAGEQAAAEAGGIAGVIGGPVADNTNNARPLGISSQWSLLKTPCIEHLDKSEAPSLPDTYVYSLVLTCITNISESLAKFVLPLTVHHENKNRRRKTEDLTGNDEDAAPSDPNTRRLSRTQSFHKKSIPVNPLDLTDHAAYPYIQTSLSLVTECWPAVLATCSTFLNAALDTDYYRALVRAIQKFTQVSGLLRLSTPRDAFLTTLGKAAVPSNLMLTSVSSPKPVTAEKAGIFSNAKGLLSVDSLASQSSSVSADKIRRPSHELSVPTLGARNMLCLRALLNLAIALGPTLQSAWSIVFETLQIADLVMSLSMQSGRVPVATSQRIDSESAIEKMEAETSAVQAAARRLFESTVDFPNDSFIEVLKALCALLGPAAPPEDGQKPPTQSSRSQVLHQRRLGSASGISLNTEANSRDSAFALNKIGELAALNEARLSQYDPAESGWDILIAQLVQFSADGLNATPTRLLAADILSRTVIEIAELSSSDEQREDIQARILSALQSQISALHNTNSASQDTVNDTDIRVHQIALEALKNVIEQCGESLVAGWGAVFDSLMSVFPPGTETAMHNAGKEAHRKKIQGHGSDIVQVISRSLARSAFGTVQLVCSDFLSAVPDACFSTLLDLLHRFCCQREDLNMSLTAITFCWNVSDFLQPRNDLSILPGALDKKINPKDIRAALTARSRDGVVPALWLRLLLDLASTTTDERAEVRNSATQTIQRIFESYAEQLSSAVWMLCLRVVLFGMIETNVAIQHEARSTSGDNRGLEGWNDTTKTVLQTVGVLYTAYMERLEPTQLGDAWSELLGHLQQYFNCDSHAVGLSVFTTISGVLSHIDDAGALGMPPLLKTADLWKDYFSHQNAWSAKEEGNQEAFVAYADAFKAIYRLAGRSLDAQLPAMLANLEACIVVSDEVAYSSDIDHMTPLQTRVLECLAMTKTEGGELPSYLINLLSRVVVLPYVTFAENPQKRGPTFVALAKAAMTLLRDTVIKHIDQKDIFANGSILMAARSLAKPVHEKYSWSREGKVPTLWQKATSTAIAILEPAIPMLRAHDQEIAGLKDIWATIITLSHDITRAHFASPHDVPLLLEKDEAFDIDSFNKLRNMITLSLGTGAISDALRRTYTCNLFSVSLIHTPLPGELPDLTSTPLEGLYKIRYGQTAEMEMTWRMDMSYICFSELFNLVTAHDGTTSRIKLAQAASPYLILRAALPLKTYIADHPIRGRMPVPEVQRRELLFVLRKLGQLKSEPQAIPNAPGVQSKHRKHLHRLYPLLNKALRVARQDAEISEHIVKLMDMSKPAQSIVGTKLNLVMTRILATATTMSSTAFVPFSEPPYIVGLPSPYYQDTHLRWQKACRKFVDDHLLEKALEWDTAETIPEHIFETFAKNGMLLPTLPAPLPVEWLKKLGIHDILGVVKVEEWDYIHTMIYADEMARTGLAGPAGSLTTGMSFGVPPIIKYGNKQLQERFLPELLTGKKRTCIAITEPEAGSDVANITTTAVKTPDGKHYIVNGTKKWITNGIWAEYSSMAVRTGGPGPSGLSLLVVPLKGYPGVNMRRLKVGGQVSAGTTFIELDDVKVPVENLIGEEGMGMKYIMTNFNHERLSIAIGATRQARVALSAAMEYVLKREAFGKPLVDQPVVRHRLAKCGALLESQWAWVEQFVYQMTKLPKATADIELGGLTAMVKAQSGIVLNECAQCAQLLFGGNGYTKSGQGELIERIYREVPGIRIPGGSEDVMLDLGVRQLVKNFKNKTKALERPSGSSKL</sequence>
<protein>
    <submittedName>
        <fullName evidence="16">Uncharacterized protein</fullName>
    </submittedName>
</protein>
<evidence type="ECO:0000259" key="15">
    <source>
        <dbReference type="Pfam" id="PF16213"/>
    </source>
</evidence>
<dbReference type="InterPro" id="IPR050741">
    <property type="entry name" value="Acyl-CoA_dehydrogenase"/>
</dbReference>
<dbReference type="Pfam" id="PF02770">
    <property type="entry name" value="Acyl-CoA_dh_M"/>
    <property type="match status" value="1"/>
</dbReference>
<feature type="domain" description="Mon2/Sec7/BIG1-like HUS" evidence="13">
    <location>
        <begin position="200"/>
        <end position="354"/>
    </location>
</feature>
<feature type="region of interest" description="Disordered" evidence="9">
    <location>
        <begin position="479"/>
        <end position="511"/>
    </location>
</feature>
<dbReference type="InterPro" id="IPR016024">
    <property type="entry name" value="ARM-type_fold"/>
</dbReference>
<dbReference type="GO" id="GO:0033539">
    <property type="term" value="P:fatty acid beta-oxidation using acyl-CoA dehydrogenase"/>
    <property type="evidence" value="ECO:0007669"/>
    <property type="project" value="TreeGrafter"/>
</dbReference>
<reference evidence="16" key="1">
    <citation type="journal article" date="2020" name="Stud. Mycol.">
        <title>101 Dothideomycetes genomes: a test case for predicting lifestyles and emergence of pathogens.</title>
        <authorList>
            <person name="Haridas S."/>
            <person name="Albert R."/>
            <person name="Binder M."/>
            <person name="Bloem J."/>
            <person name="Labutti K."/>
            <person name="Salamov A."/>
            <person name="Andreopoulos B."/>
            <person name="Baker S."/>
            <person name="Barry K."/>
            <person name="Bills G."/>
            <person name="Bluhm B."/>
            <person name="Cannon C."/>
            <person name="Castanera R."/>
            <person name="Culley D."/>
            <person name="Daum C."/>
            <person name="Ezra D."/>
            <person name="Gonzalez J."/>
            <person name="Henrissat B."/>
            <person name="Kuo A."/>
            <person name="Liang C."/>
            <person name="Lipzen A."/>
            <person name="Lutzoni F."/>
            <person name="Magnuson J."/>
            <person name="Mondo S."/>
            <person name="Nolan M."/>
            <person name="Ohm R."/>
            <person name="Pangilinan J."/>
            <person name="Park H.-J."/>
            <person name="Ramirez L."/>
            <person name="Alfaro M."/>
            <person name="Sun H."/>
            <person name="Tritt A."/>
            <person name="Yoshinaga Y."/>
            <person name="Zwiers L.-H."/>
            <person name="Turgeon B."/>
            <person name="Goodwin S."/>
            <person name="Spatafora J."/>
            <person name="Crous P."/>
            <person name="Grigoriev I."/>
        </authorList>
    </citation>
    <scope>NUCLEOTIDE SEQUENCE</scope>
    <source>
        <strain evidence="16">CBS 113818</strain>
    </source>
</reference>
<proteinExistence type="inferred from homology"/>
<dbReference type="SUPFAM" id="SSF47203">
    <property type="entry name" value="Acyl-CoA dehydrogenase C-terminal domain-like"/>
    <property type="match status" value="1"/>
</dbReference>
<evidence type="ECO:0000256" key="2">
    <source>
        <dbReference type="ARBA" id="ARBA00009347"/>
    </source>
</evidence>
<evidence type="ECO:0000313" key="17">
    <source>
        <dbReference type="Proteomes" id="UP000799424"/>
    </source>
</evidence>
<evidence type="ECO:0000256" key="1">
    <source>
        <dbReference type="ARBA" id="ARBA00001974"/>
    </source>
</evidence>
<evidence type="ECO:0000256" key="3">
    <source>
        <dbReference type="ARBA" id="ARBA00022448"/>
    </source>
</evidence>
<feature type="region of interest" description="Disordered" evidence="9">
    <location>
        <begin position="764"/>
        <end position="783"/>
    </location>
</feature>
<evidence type="ECO:0000256" key="5">
    <source>
        <dbReference type="ARBA" id="ARBA00022827"/>
    </source>
</evidence>
<dbReference type="Gene3D" id="2.40.110.10">
    <property type="entry name" value="Butyryl-CoA Dehydrogenase, subunit A, domain 2"/>
    <property type="match status" value="1"/>
</dbReference>
<accession>A0A6A7AI28</accession>
<dbReference type="InterPro" id="IPR013786">
    <property type="entry name" value="AcylCoA_DH/ox_N"/>
</dbReference>
<dbReference type="InterPro" id="IPR032629">
    <property type="entry name" value="DCB_dom"/>
</dbReference>
<dbReference type="GO" id="GO:0015031">
    <property type="term" value="P:protein transport"/>
    <property type="evidence" value="ECO:0007669"/>
    <property type="project" value="UniProtKB-KW"/>
</dbReference>
<evidence type="ECO:0000259" key="12">
    <source>
        <dbReference type="Pfam" id="PF02771"/>
    </source>
</evidence>
<evidence type="ECO:0000256" key="8">
    <source>
        <dbReference type="SAM" id="Coils"/>
    </source>
</evidence>
<keyword evidence="6" id="KW-0653">Protein transport</keyword>
<keyword evidence="5" id="KW-0274">FAD</keyword>
<dbReference type="Proteomes" id="UP000799424">
    <property type="component" value="Unassembled WGS sequence"/>
</dbReference>
<dbReference type="InterPro" id="IPR006091">
    <property type="entry name" value="Acyl-CoA_Oxase/DH_mid-dom"/>
</dbReference>
<dbReference type="Pfam" id="PF00441">
    <property type="entry name" value="Acyl-CoA_dh_1"/>
    <property type="match status" value="1"/>
</dbReference>
<evidence type="ECO:0000259" key="11">
    <source>
        <dbReference type="Pfam" id="PF02770"/>
    </source>
</evidence>
<dbReference type="GO" id="GO:0050660">
    <property type="term" value="F:flavin adenine dinucleotide binding"/>
    <property type="evidence" value="ECO:0007669"/>
    <property type="project" value="InterPro"/>
</dbReference>
<evidence type="ECO:0000256" key="4">
    <source>
        <dbReference type="ARBA" id="ARBA00022630"/>
    </source>
</evidence>
<keyword evidence="8" id="KW-0175">Coiled coil</keyword>
<evidence type="ECO:0000256" key="6">
    <source>
        <dbReference type="ARBA" id="ARBA00022927"/>
    </source>
</evidence>
<dbReference type="InterPro" id="IPR009075">
    <property type="entry name" value="AcylCo_DH/oxidase_C"/>
</dbReference>
<dbReference type="PANTHER" id="PTHR48083:SF15">
    <property type="entry name" value="ACYL-COA DEHYDROGENASE APDG"/>
    <property type="match status" value="1"/>
</dbReference>
<dbReference type="Pfam" id="PF16213">
    <property type="entry name" value="DCB"/>
    <property type="match status" value="1"/>
</dbReference>
<dbReference type="InterPro" id="IPR032691">
    <property type="entry name" value="Mon2/Sec7/BIG1-like_HUS"/>
</dbReference>
<feature type="domain" description="Mon2 C-terminal" evidence="14">
    <location>
        <begin position="996"/>
        <end position="1143"/>
    </location>
</feature>
<dbReference type="InterPro" id="IPR037069">
    <property type="entry name" value="AcylCoA_DH/ox_N_sf"/>
</dbReference>
<keyword evidence="17" id="KW-1185">Reference proteome</keyword>
<evidence type="ECO:0000259" key="10">
    <source>
        <dbReference type="Pfam" id="PF00441"/>
    </source>
</evidence>
<dbReference type="GO" id="GO:0005794">
    <property type="term" value="C:Golgi apparatus"/>
    <property type="evidence" value="ECO:0007669"/>
    <property type="project" value="UniProtKB-ARBA"/>
</dbReference>
<dbReference type="InterPro" id="IPR036250">
    <property type="entry name" value="AcylCo_DH-like_C"/>
</dbReference>
<gene>
    <name evidence="16" type="ORF">CC86DRAFT_450795</name>
</gene>
<dbReference type="PANTHER" id="PTHR48083">
    <property type="entry name" value="MEDIUM-CHAIN SPECIFIC ACYL-COA DEHYDROGENASE, MITOCHONDRIAL-RELATED"/>
    <property type="match status" value="1"/>
</dbReference>
<comment type="cofactor">
    <cofactor evidence="1">
        <name>FAD</name>
        <dbReference type="ChEBI" id="CHEBI:57692"/>
    </cofactor>
</comment>
<dbReference type="GO" id="GO:0003995">
    <property type="term" value="F:acyl-CoA dehydrogenase activity"/>
    <property type="evidence" value="ECO:0007669"/>
    <property type="project" value="TreeGrafter"/>
</dbReference>
<feature type="domain" description="Acyl-CoA dehydrogenase/oxidase N-terminal" evidence="12">
    <location>
        <begin position="1729"/>
        <end position="1858"/>
    </location>
</feature>
<dbReference type="Pfam" id="PF16206">
    <property type="entry name" value="Mon2_C"/>
    <property type="match status" value="1"/>
</dbReference>
<dbReference type="InterPro" id="IPR046373">
    <property type="entry name" value="Acyl-CoA_Oxase/DH_mid-dom_sf"/>
</dbReference>
<dbReference type="InterPro" id="IPR009100">
    <property type="entry name" value="AcylCoA_DH/oxidase_NM_dom_sf"/>
</dbReference>
<keyword evidence="3" id="KW-0813">Transport</keyword>
<feature type="domain" description="Acyl-CoA dehydrogenase/oxidase C-terminal" evidence="10">
    <location>
        <begin position="1970"/>
        <end position="2127"/>
    </location>
</feature>
<dbReference type="Pfam" id="PF12783">
    <property type="entry name" value="Sec7-like_HUS"/>
    <property type="match status" value="1"/>
</dbReference>
<dbReference type="SUPFAM" id="SSF56645">
    <property type="entry name" value="Acyl-CoA dehydrogenase NM domain-like"/>
    <property type="match status" value="1"/>
</dbReference>
<evidence type="ECO:0000256" key="7">
    <source>
        <dbReference type="ARBA" id="ARBA00023002"/>
    </source>
</evidence>
<evidence type="ECO:0000256" key="9">
    <source>
        <dbReference type="SAM" id="MobiDB-lite"/>
    </source>
</evidence>
<dbReference type="EMBL" id="MU006216">
    <property type="protein sequence ID" value="KAF2832962.1"/>
    <property type="molecule type" value="Genomic_DNA"/>
</dbReference>
<feature type="domain" description="Mon2/Sec7/BIG1-like dimerisation and cyclophilin-binding" evidence="15">
    <location>
        <begin position="4"/>
        <end position="175"/>
    </location>
</feature>
<name>A0A6A7AI28_9PLEO</name>
<evidence type="ECO:0000313" key="16">
    <source>
        <dbReference type="EMBL" id="KAF2832962.1"/>
    </source>
</evidence>
<evidence type="ECO:0000259" key="13">
    <source>
        <dbReference type="Pfam" id="PF12783"/>
    </source>
</evidence>
<keyword evidence="4" id="KW-0285">Flavoprotein</keyword>
<dbReference type="InterPro" id="IPR032817">
    <property type="entry name" value="Mon2_C"/>
</dbReference>
<dbReference type="Pfam" id="PF02771">
    <property type="entry name" value="Acyl-CoA_dh_N"/>
    <property type="match status" value="1"/>
</dbReference>
<feature type="compositionally biased region" description="Polar residues" evidence="9">
    <location>
        <begin position="772"/>
        <end position="782"/>
    </location>
</feature>
<evidence type="ECO:0000259" key="14">
    <source>
        <dbReference type="Pfam" id="PF16206"/>
    </source>
</evidence>
<dbReference type="SUPFAM" id="SSF48371">
    <property type="entry name" value="ARM repeat"/>
    <property type="match status" value="1"/>
</dbReference>
<keyword evidence="7" id="KW-0560">Oxidoreductase</keyword>
<dbReference type="Gene3D" id="1.10.540.10">
    <property type="entry name" value="Acyl-CoA dehydrogenase/oxidase, N-terminal domain"/>
    <property type="match status" value="1"/>
</dbReference>
<feature type="domain" description="Acyl-CoA oxidase/dehydrogenase middle" evidence="11">
    <location>
        <begin position="1862"/>
        <end position="1958"/>
    </location>
</feature>
<feature type="coiled-coil region" evidence="8">
    <location>
        <begin position="7"/>
        <end position="34"/>
    </location>
</feature>
<dbReference type="Gene3D" id="1.20.140.10">
    <property type="entry name" value="Butyryl-CoA Dehydrogenase, subunit A, domain 3"/>
    <property type="match status" value="1"/>
</dbReference>
<dbReference type="OrthoDB" id="294853at2759"/>
<organism evidence="16 17">
    <name type="scientific">Ophiobolus disseminans</name>
    <dbReference type="NCBI Taxonomy" id="1469910"/>
    <lineage>
        <taxon>Eukaryota</taxon>
        <taxon>Fungi</taxon>
        <taxon>Dikarya</taxon>
        <taxon>Ascomycota</taxon>
        <taxon>Pezizomycotina</taxon>
        <taxon>Dothideomycetes</taxon>
        <taxon>Pleosporomycetidae</taxon>
        <taxon>Pleosporales</taxon>
        <taxon>Pleosporineae</taxon>
        <taxon>Phaeosphaeriaceae</taxon>
        <taxon>Ophiobolus</taxon>
    </lineage>
</organism>
<comment type="similarity">
    <text evidence="2">Belongs to the acyl-CoA dehydrogenase family.</text>
</comment>